<evidence type="ECO:0000256" key="2">
    <source>
        <dbReference type="ARBA" id="ARBA00022679"/>
    </source>
</evidence>
<dbReference type="PANTHER" id="PTHR20919">
    <property type="entry name" value="HOMOSERINE O-SUCCINYLTRANSFERASE"/>
    <property type="match status" value="1"/>
</dbReference>
<evidence type="ECO:0000256" key="4">
    <source>
        <dbReference type="HAMAP-Rule" id="MF_00295"/>
    </source>
</evidence>
<accession>A0A6L7AD05</accession>
<feature type="site" description="Important for substrate specificity" evidence="4">
    <location>
        <position position="182"/>
    </location>
</feature>
<keyword evidence="4" id="KW-0963">Cytoplasm</keyword>
<keyword evidence="2 4" id="KW-0808">Transferase</keyword>
<dbReference type="GO" id="GO:0009086">
    <property type="term" value="P:methionine biosynthetic process"/>
    <property type="evidence" value="ECO:0007669"/>
    <property type="project" value="UniProtKB-UniRule"/>
</dbReference>
<dbReference type="GO" id="GO:0004414">
    <property type="term" value="F:homoserine O-acetyltransferase activity"/>
    <property type="evidence" value="ECO:0007669"/>
    <property type="project" value="UniProtKB-EC"/>
</dbReference>
<feature type="active site" description="Proton acceptor" evidence="4">
    <location>
        <position position="222"/>
    </location>
</feature>
<dbReference type="EMBL" id="WSZI01000017">
    <property type="protein sequence ID" value="MWN21632.1"/>
    <property type="molecule type" value="Genomic_DNA"/>
</dbReference>
<dbReference type="SUPFAM" id="SSF52317">
    <property type="entry name" value="Class I glutamine amidotransferase-like"/>
    <property type="match status" value="1"/>
</dbReference>
<dbReference type="InterPro" id="IPR029062">
    <property type="entry name" value="Class_I_gatase-like"/>
</dbReference>
<protein>
    <recommendedName>
        <fullName evidence="4">Homoserine O-acetyltransferase</fullName>
        <shortName evidence="4">HAT</shortName>
        <ecNumber evidence="4">2.3.1.31</ecNumber>
    </recommendedName>
    <alternativeName>
        <fullName evidence="4">Homoserine transacetylase</fullName>
        <shortName evidence="4">HTA</shortName>
    </alternativeName>
</protein>
<evidence type="ECO:0000256" key="5">
    <source>
        <dbReference type="PIRSR" id="PIRSR000450-1"/>
    </source>
</evidence>
<dbReference type="PANTHER" id="PTHR20919:SF0">
    <property type="entry name" value="HOMOSERINE O-SUCCINYLTRANSFERASE"/>
    <property type="match status" value="1"/>
</dbReference>
<comment type="similarity">
    <text evidence="4">Belongs to the MetA family.</text>
</comment>
<name>A0A6L7AD05_LEULA</name>
<evidence type="ECO:0000256" key="3">
    <source>
        <dbReference type="ARBA" id="ARBA00023315"/>
    </source>
</evidence>
<feature type="active site" evidence="4">
    <location>
        <position position="224"/>
    </location>
</feature>
<gene>
    <name evidence="4" type="primary">metAA</name>
    <name evidence="6" type="ORF">GQS40_10820</name>
</gene>
<comment type="caution">
    <text evidence="4">Lacks conserved residue(s) required for the propagation of feature annotation.</text>
</comment>
<dbReference type="PIRSF" id="PIRSF000450">
    <property type="entry name" value="H_ser_succinyltr"/>
    <property type="match status" value="1"/>
</dbReference>
<dbReference type="EC" id="2.3.1.31" evidence="4"/>
<dbReference type="HAMAP" id="MF_00295">
    <property type="entry name" value="MetA_acyltransf"/>
    <property type="match status" value="1"/>
</dbReference>
<keyword evidence="4" id="KW-0486">Methionine biosynthesis</keyword>
<keyword evidence="1 4" id="KW-0028">Amino-acid biosynthesis</keyword>
<evidence type="ECO:0000256" key="1">
    <source>
        <dbReference type="ARBA" id="ARBA00022605"/>
    </source>
</evidence>
<keyword evidence="3 4" id="KW-0012">Acyltransferase</keyword>
<feature type="binding site" evidence="4">
    <location>
        <position position="236"/>
    </location>
    <ligand>
        <name>substrate</name>
    </ligand>
</feature>
<feature type="site" description="Important for acyl-CoA specificity" evidence="4">
    <location>
        <position position="101"/>
    </location>
</feature>
<feature type="active site" description="Acyl-thioester intermediate" evidence="4 5">
    <location>
        <position position="132"/>
    </location>
</feature>
<organism evidence="6 7">
    <name type="scientific">Leuconostoc lactis</name>
    <dbReference type="NCBI Taxonomy" id="1246"/>
    <lineage>
        <taxon>Bacteria</taxon>
        <taxon>Bacillati</taxon>
        <taxon>Bacillota</taxon>
        <taxon>Bacilli</taxon>
        <taxon>Lactobacillales</taxon>
        <taxon>Lactobacillaceae</taxon>
        <taxon>Leuconostoc</taxon>
    </lineage>
</organism>
<comment type="catalytic activity">
    <reaction evidence="4">
        <text>L-homoserine + acetyl-CoA = O-acetyl-L-homoserine + CoA</text>
        <dbReference type="Rhea" id="RHEA:13701"/>
        <dbReference type="ChEBI" id="CHEBI:57287"/>
        <dbReference type="ChEBI" id="CHEBI:57288"/>
        <dbReference type="ChEBI" id="CHEBI:57476"/>
        <dbReference type="ChEBI" id="CHEBI:57716"/>
        <dbReference type="EC" id="2.3.1.31"/>
    </reaction>
</comment>
<dbReference type="RefSeq" id="WP_252968578.1">
    <property type="nucleotide sequence ID" value="NZ_DAITWI010000003.1"/>
</dbReference>
<evidence type="ECO:0000313" key="6">
    <source>
        <dbReference type="EMBL" id="MWN21632.1"/>
    </source>
</evidence>
<dbReference type="AlphaFoldDB" id="A0A6L7AD05"/>
<dbReference type="Pfam" id="PF04204">
    <property type="entry name" value="HTS"/>
    <property type="match status" value="1"/>
</dbReference>
<dbReference type="UniPathway" id="UPA00051">
    <property type="reaction ID" value="UER00074"/>
</dbReference>
<feature type="binding site" evidence="4">
    <location>
        <position position="153"/>
    </location>
    <ligand>
        <name>substrate</name>
    </ligand>
</feature>
<dbReference type="GO" id="GO:0008899">
    <property type="term" value="F:homoserine O-succinyltransferase activity"/>
    <property type="evidence" value="ECO:0007669"/>
    <property type="project" value="UniProtKB-UniRule"/>
</dbReference>
<reference evidence="6 7" key="1">
    <citation type="submission" date="2019-12" db="EMBL/GenBank/DDBJ databases">
        <title>Complete genome sequence of Leuconostoc lactis strain AVN1 provides insights into metabolic potential.</title>
        <authorList>
            <person name="Besrour N."/>
            <person name="Najjari A."/>
            <person name="Fhoula I."/>
            <person name="Jaballah S."/>
            <person name="Klibi N."/>
            <person name="Ouzari H.I."/>
        </authorList>
    </citation>
    <scope>NUCLEOTIDE SEQUENCE [LARGE SCALE GENOMIC DNA]</scope>
    <source>
        <strain evidence="6 7">AVN1</strain>
    </source>
</reference>
<comment type="caution">
    <text evidence="6">The sequence shown here is derived from an EMBL/GenBank/DDBJ whole genome shotgun (WGS) entry which is preliminary data.</text>
</comment>
<comment type="function">
    <text evidence="4">Transfers an acetyl group from acetyl-CoA to L-homoserine, forming acetyl-L-homoserine.</text>
</comment>
<evidence type="ECO:0000313" key="7">
    <source>
        <dbReference type="Proteomes" id="UP000478636"/>
    </source>
</evidence>
<proteinExistence type="inferred from homology"/>
<dbReference type="Gene3D" id="3.40.50.880">
    <property type="match status" value="1"/>
</dbReference>
<sequence length="293" mass="33504">MSVILQNGLLRHNQLVIGQYRVLQPTVSILLVNLMPNRRQTEQQFAQLLAQLPINVRVTFAVSATHIIRHDRELIEKNYVTLADIWHQQFDGLIVTGAPVDREKVTAIDYWTEFQQLLVWRQTHVRESLLTCWAAYGAGYVERNFPVRHVDDKIFGVYHNQPTLGQGHPLLAQMTDLAMPHSRYFTIPNRAVAQRLKVAGDDRVGAFILRDDTKRTTYVTGHLEYATHTLHDEFLRDQHAGQAMLPPENYYRAGEPVNSWSASAVQFFKNWGHLLVSQAQRPAVVDIIPAVQA</sequence>
<dbReference type="Proteomes" id="UP000478636">
    <property type="component" value="Unassembled WGS sequence"/>
</dbReference>
<comment type="subcellular location">
    <subcellularLocation>
        <location evidence="4">Cytoplasm</location>
    </subcellularLocation>
</comment>
<dbReference type="GO" id="GO:0005737">
    <property type="term" value="C:cytoplasm"/>
    <property type="evidence" value="ECO:0007669"/>
    <property type="project" value="UniProtKB-SubCell"/>
</dbReference>
<comment type="pathway">
    <text evidence="4">Amino-acid biosynthesis; L-methionine biosynthesis via de novo pathway; O-acetyl-L-homoserine from L-homoserine: step 1/1.</text>
</comment>
<dbReference type="InterPro" id="IPR033752">
    <property type="entry name" value="MetA_family"/>
</dbReference>
<feature type="binding site" evidence="4">
    <location>
        <position position="182"/>
    </location>
    <ligand>
        <name>substrate</name>
    </ligand>
</feature>